<feature type="signal peptide" evidence="1">
    <location>
        <begin position="1"/>
        <end position="18"/>
    </location>
</feature>
<sequence length="162" mass="18097">MQDFWMIFLTTATTPAAATTTTKLNGHKREALAEFDEKPLNILTKDIDVLGELSLLALERFSIKGDDEDNNDDDGGDDDDLELSDDEELEKAMAASISSIKSHEILSKMVTEFPNNEHATTSLLADSFTASTDTTKVPTEMDFYRRASHLESYAAERLKDWN</sequence>
<feature type="chain" id="PRO_5036895259" evidence="1">
    <location>
        <begin position="19"/>
        <end position="162"/>
    </location>
</feature>
<accession>A0A914Y9Y5</accession>
<keyword evidence="2" id="KW-1185">Reference proteome</keyword>
<evidence type="ECO:0000256" key="1">
    <source>
        <dbReference type="SAM" id="SignalP"/>
    </source>
</evidence>
<evidence type="ECO:0000313" key="2">
    <source>
        <dbReference type="Proteomes" id="UP000887577"/>
    </source>
</evidence>
<reference evidence="3" key="1">
    <citation type="submission" date="2022-11" db="UniProtKB">
        <authorList>
            <consortium name="WormBaseParasite"/>
        </authorList>
    </citation>
    <scope>IDENTIFICATION</scope>
</reference>
<dbReference type="Proteomes" id="UP000887577">
    <property type="component" value="Unplaced"/>
</dbReference>
<proteinExistence type="predicted"/>
<organism evidence="2 3">
    <name type="scientific">Panagrolaimus superbus</name>
    <dbReference type="NCBI Taxonomy" id="310955"/>
    <lineage>
        <taxon>Eukaryota</taxon>
        <taxon>Metazoa</taxon>
        <taxon>Ecdysozoa</taxon>
        <taxon>Nematoda</taxon>
        <taxon>Chromadorea</taxon>
        <taxon>Rhabditida</taxon>
        <taxon>Tylenchina</taxon>
        <taxon>Panagrolaimomorpha</taxon>
        <taxon>Panagrolaimoidea</taxon>
        <taxon>Panagrolaimidae</taxon>
        <taxon>Panagrolaimus</taxon>
    </lineage>
</organism>
<evidence type="ECO:0000313" key="3">
    <source>
        <dbReference type="WBParaSite" id="PSU_v2.g15574.t1"/>
    </source>
</evidence>
<name>A0A914Y9Y5_9BILA</name>
<dbReference type="AlphaFoldDB" id="A0A914Y9Y5"/>
<keyword evidence="1" id="KW-0732">Signal</keyword>
<dbReference type="WBParaSite" id="PSU_v2.g15574.t1">
    <property type="protein sequence ID" value="PSU_v2.g15574.t1"/>
    <property type="gene ID" value="PSU_v2.g15574"/>
</dbReference>
<protein>
    <submittedName>
        <fullName evidence="3">Uncharacterized protein</fullName>
    </submittedName>
</protein>